<evidence type="ECO:0000313" key="3">
    <source>
        <dbReference type="EMBL" id="KAH9829994.1"/>
    </source>
</evidence>
<feature type="coiled-coil region" evidence="1">
    <location>
        <begin position="90"/>
        <end position="148"/>
    </location>
</feature>
<keyword evidence="4" id="KW-1185">Reference proteome</keyword>
<feature type="region of interest" description="Disordered" evidence="2">
    <location>
        <begin position="349"/>
        <end position="451"/>
    </location>
</feature>
<dbReference type="RefSeq" id="XP_047773357.1">
    <property type="nucleotide sequence ID" value="XM_047928590.1"/>
</dbReference>
<feature type="non-terminal residue" evidence="3">
    <location>
        <position position="1"/>
    </location>
</feature>
<gene>
    <name evidence="3" type="ORF">C8Q71DRAFT_887455</name>
</gene>
<protein>
    <submittedName>
        <fullName evidence="3">Uncharacterized protein</fullName>
    </submittedName>
</protein>
<proteinExistence type="predicted"/>
<feature type="compositionally biased region" description="Low complexity" evidence="2">
    <location>
        <begin position="367"/>
        <end position="384"/>
    </location>
</feature>
<feature type="compositionally biased region" description="Low complexity" evidence="2">
    <location>
        <begin position="414"/>
        <end position="423"/>
    </location>
</feature>
<evidence type="ECO:0000256" key="2">
    <source>
        <dbReference type="SAM" id="MobiDB-lite"/>
    </source>
</evidence>
<dbReference type="Proteomes" id="UP000814176">
    <property type="component" value="Unassembled WGS sequence"/>
</dbReference>
<comment type="caution">
    <text evidence="3">The sequence shown here is derived from an EMBL/GenBank/DDBJ whole genome shotgun (WGS) entry which is preliminary data.</text>
</comment>
<accession>A0ABQ8K094</accession>
<sequence>RRLKTRPTASAVLWGHLLSSTDTSQTTISNRCSQGPLGSSSFGITPTDKNGASLRILLHDTQANLEKFSDRVTKLTGGIDESKREIHLVRELLQSDHEKLVEEMVDLVNRCQTEITRVIGSPSQVSHIDNMRVEVAKVDTRLTALENKVDMLQVVPQLQALQTVQDQQGQIITAISPVLPLLQAIPLYIDNSRRELLDGLRDLRSLYPAGKPHSSTPKPPTEPVIPQRPCGPLSSSSSPTDQNEDRGRHKKRKLGVENGTSRILVSPAFHGDATTISSHSLRPVAATERSPPDMRLAANGTTPHRFVSGPSPASPDISARLDRLKRTAFQTPHRQPFVDLLRPNVTPRISDSALPPAAKSGVSGQVTGHASASGPAAARTAMAPLRSQKPGVGAARTAPKPLPPVQGTPKNADSLASTTSTLSQKSVAQTEHTRPPSVVDPSGMRASKAHTSPAMLRREFQGQNNTSAIKLADARHTTPYDDIPSTPIRRNFQPPLSVLKSAPYPPTAGPSANPPGTTLGKPISIKDVKALAATPAFVSRTHT</sequence>
<dbReference type="GeneID" id="72009322"/>
<keyword evidence="1" id="KW-0175">Coiled coil</keyword>
<feature type="region of interest" description="Disordered" evidence="2">
    <location>
        <begin position="499"/>
        <end position="521"/>
    </location>
</feature>
<feature type="region of interest" description="Disordered" evidence="2">
    <location>
        <begin position="208"/>
        <end position="316"/>
    </location>
</feature>
<dbReference type="EMBL" id="JADCUA010000034">
    <property type="protein sequence ID" value="KAH9829994.1"/>
    <property type="molecule type" value="Genomic_DNA"/>
</dbReference>
<reference evidence="3 4" key="1">
    <citation type="journal article" date="2021" name="Environ. Microbiol.">
        <title>Gene family expansions and transcriptome signatures uncover fungal adaptations to wood decay.</title>
        <authorList>
            <person name="Hage H."/>
            <person name="Miyauchi S."/>
            <person name="Viragh M."/>
            <person name="Drula E."/>
            <person name="Min B."/>
            <person name="Chaduli D."/>
            <person name="Navarro D."/>
            <person name="Favel A."/>
            <person name="Norest M."/>
            <person name="Lesage-Meessen L."/>
            <person name="Balint B."/>
            <person name="Merenyi Z."/>
            <person name="de Eugenio L."/>
            <person name="Morin E."/>
            <person name="Martinez A.T."/>
            <person name="Baldrian P."/>
            <person name="Stursova M."/>
            <person name="Martinez M.J."/>
            <person name="Novotny C."/>
            <person name="Magnuson J.K."/>
            <person name="Spatafora J.W."/>
            <person name="Maurice S."/>
            <person name="Pangilinan J."/>
            <person name="Andreopoulos W."/>
            <person name="LaButti K."/>
            <person name="Hundley H."/>
            <person name="Na H."/>
            <person name="Kuo A."/>
            <person name="Barry K."/>
            <person name="Lipzen A."/>
            <person name="Henrissat B."/>
            <person name="Riley R."/>
            <person name="Ahrendt S."/>
            <person name="Nagy L.G."/>
            <person name="Grigoriev I.V."/>
            <person name="Martin F."/>
            <person name="Rosso M.N."/>
        </authorList>
    </citation>
    <scope>NUCLEOTIDE SEQUENCE [LARGE SCALE GENOMIC DNA]</scope>
    <source>
        <strain evidence="3 4">CIRM-BRFM 1785</strain>
    </source>
</reference>
<name>A0ABQ8K094_9APHY</name>
<evidence type="ECO:0000313" key="4">
    <source>
        <dbReference type="Proteomes" id="UP000814176"/>
    </source>
</evidence>
<organism evidence="3 4">
    <name type="scientific">Rhodofomes roseus</name>
    <dbReference type="NCBI Taxonomy" id="34475"/>
    <lineage>
        <taxon>Eukaryota</taxon>
        <taxon>Fungi</taxon>
        <taxon>Dikarya</taxon>
        <taxon>Basidiomycota</taxon>
        <taxon>Agaricomycotina</taxon>
        <taxon>Agaricomycetes</taxon>
        <taxon>Polyporales</taxon>
        <taxon>Rhodofomes</taxon>
    </lineage>
</organism>
<evidence type="ECO:0000256" key="1">
    <source>
        <dbReference type="SAM" id="Coils"/>
    </source>
</evidence>